<comment type="similarity">
    <text evidence="1">In the C-terminal section; belongs to the class-I pyridoxal-phosphate-dependent aminotransferase family.</text>
</comment>
<dbReference type="InterPro" id="IPR000524">
    <property type="entry name" value="Tscrpt_reg_HTH_GntR"/>
</dbReference>
<accession>A0ABS9MN39</accession>
<evidence type="ECO:0000313" key="8">
    <source>
        <dbReference type="Proteomes" id="UP001297600"/>
    </source>
</evidence>
<keyword evidence="7" id="KW-0032">Aminotransferase</keyword>
<dbReference type="PROSITE" id="PS50949">
    <property type="entry name" value="HTH_GNTR"/>
    <property type="match status" value="1"/>
</dbReference>
<reference evidence="7 8" key="1">
    <citation type="submission" date="2022-02" db="EMBL/GenBank/DDBJ databases">
        <title>Mesosutterella porci, a novel member of the family Sutterellaceae from pig feces.</title>
        <authorList>
            <person name="Wylensek D."/>
            <person name="Clavel T."/>
        </authorList>
    </citation>
    <scope>NUCLEOTIDE SEQUENCE [LARGE SCALE GENOMIC DNA]</scope>
    <source>
        <strain evidence="8">oilRF-744-wt-GAM-9</strain>
    </source>
</reference>
<protein>
    <submittedName>
        <fullName evidence="7">PLP-dependent aminotransferase family protein</fullName>
    </submittedName>
</protein>
<dbReference type="InterPro" id="IPR036390">
    <property type="entry name" value="WH_DNA-bd_sf"/>
</dbReference>
<evidence type="ECO:0000256" key="4">
    <source>
        <dbReference type="ARBA" id="ARBA00023125"/>
    </source>
</evidence>
<dbReference type="InterPro" id="IPR015424">
    <property type="entry name" value="PyrdxlP-dep_Trfase"/>
</dbReference>
<dbReference type="CDD" id="cd07377">
    <property type="entry name" value="WHTH_GntR"/>
    <property type="match status" value="1"/>
</dbReference>
<dbReference type="Pfam" id="PF00392">
    <property type="entry name" value="GntR"/>
    <property type="match status" value="1"/>
</dbReference>
<sequence length="473" mass="52807">MLTYSLEGQEGPLYERLYRAIKKDIEAGTLAAGERLPSKRSFARNLGVSTITVEGAYRQLALEGYIHSEPKRGYFVEPRLRVRPRPALQPAPPPPARHRANRPWRIELSGNHTDPDCFPFSVWSRLMRETVSDRRSFLSRPPAAGAPELREAIASHLAAFRGMTVSPSQIVVGAGSESLYVRLVQLLGRSRRICLEDPGYRTLERVYASLGITCACAGLDEAGMKVSDLRASGADTAHTSPAHQFPTGITMPAARRYELLAWASERPGRLIIEDDYDSEFRLEGRPVPPLQSLDSEGRVIYLNTFTKSLASTVRLAYMVLPPELAERFEEKMRFSACPVSNFEQYALAKFISRGYFEKHINRMRSLYSRRREAVLRAFAESPLAGRCETIENRSGLHFLIRLKTARSDGEIVRALEAQGIHLAPLSSFSSGREPAPPHTFLFCYSNIRLETLPEALAAIARSLGPGPQAERPL</sequence>
<dbReference type="RefSeq" id="WP_237977691.1">
    <property type="nucleotide sequence ID" value="NZ_JAKNCT010000001.1"/>
</dbReference>
<dbReference type="Proteomes" id="UP001297600">
    <property type="component" value="Unassembled WGS sequence"/>
</dbReference>
<name>A0ABS9MN39_9BURK</name>
<keyword evidence="5" id="KW-0804">Transcription</keyword>
<dbReference type="Pfam" id="PF00155">
    <property type="entry name" value="Aminotran_1_2"/>
    <property type="match status" value="1"/>
</dbReference>
<dbReference type="EMBL" id="JAKNCT010000001">
    <property type="protein sequence ID" value="MCG5030035.1"/>
    <property type="molecule type" value="Genomic_DNA"/>
</dbReference>
<dbReference type="InterPro" id="IPR036388">
    <property type="entry name" value="WH-like_DNA-bd_sf"/>
</dbReference>
<comment type="caution">
    <text evidence="7">The sequence shown here is derived from an EMBL/GenBank/DDBJ whole genome shotgun (WGS) entry which is preliminary data.</text>
</comment>
<dbReference type="CDD" id="cd00609">
    <property type="entry name" value="AAT_like"/>
    <property type="match status" value="1"/>
</dbReference>
<dbReference type="SMART" id="SM00345">
    <property type="entry name" value="HTH_GNTR"/>
    <property type="match status" value="1"/>
</dbReference>
<evidence type="ECO:0000256" key="2">
    <source>
        <dbReference type="ARBA" id="ARBA00022898"/>
    </source>
</evidence>
<dbReference type="GO" id="GO:0008483">
    <property type="term" value="F:transaminase activity"/>
    <property type="evidence" value="ECO:0007669"/>
    <property type="project" value="UniProtKB-KW"/>
</dbReference>
<keyword evidence="4" id="KW-0238">DNA-binding</keyword>
<keyword evidence="8" id="KW-1185">Reference proteome</keyword>
<dbReference type="Gene3D" id="1.10.10.10">
    <property type="entry name" value="Winged helix-like DNA-binding domain superfamily/Winged helix DNA-binding domain"/>
    <property type="match status" value="1"/>
</dbReference>
<gene>
    <name evidence="7" type="ORF">MAF45_01015</name>
</gene>
<evidence type="ECO:0000313" key="7">
    <source>
        <dbReference type="EMBL" id="MCG5030035.1"/>
    </source>
</evidence>
<dbReference type="InterPro" id="IPR004839">
    <property type="entry name" value="Aminotransferase_I/II_large"/>
</dbReference>
<feature type="domain" description="HTH gntR-type" evidence="6">
    <location>
        <begin position="11"/>
        <end position="79"/>
    </location>
</feature>
<dbReference type="SUPFAM" id="SSF46785">
    <property type="entry name" value="Winged helix' DNA-binding domain"/>
    <property type="match status" value="1"/>
</dbReference>
<dbReference type="Gene3D" id="3.40.640.10">
    <property type="entry name" value="Type I PLP-dependent aspartate aminotransferase-like (Major domain)"/>
    <property type="match status" value="1"/>
</dbReference>
<dbReference type="InterPro" id="IPR015421">
    <property type="entry name" value="PyrdxlP-dep_Trfase_major"/>
</dbReference>
<evidence type="ECO:0000256" key="1">
    <source>
        <dbReference type="ARBA" id="ARBA00005384"/>
    </source>
</evidence>
<dbReference type="InterPro" id="IPR051446">
    <property type="entry name" value="HTH_trans_reg/aminotransferase"/>
</dbReference>
<keyword evidence="3" id="KW-0805">Transcription regulation</keyword>
<evidence type="ECO:0000256" key="5">
    <source>
        <dbReference type="ARBA" id="ARBA00023163"/>
    </source>
</evidence>
<organism evidence="7 8">
    <name type="scientific">Mesosutterella porci</name>
    <dbReference type="NCBI Taxonomy" id="2915351"/>
    <lineage>
        <taxon>Bacteria</taxon>
        <taxon>Pseudomonadati</taxon>
        <taxon>Pseudomonadota</taxon>
        <taxon>Betaproteobacteria</taxon>
        <taxon>Burkholderiales</taxon>
        <taxon>Sutterellaceae</taxon>
        <taxon>Mesosutterella</taxon>
    </lineage>
</organism>
<keyword evidence="7" id="KW-0808">Transferase</keyword>
<keyword evidence="2" id="KW-0663">Pyridoxal phosphate</keyword>
<proteinExistence type="inferred from homology"/>
<dbReference type="SUPFAM" id="SSF53383">
    <property type="entry name" value="PLP-dependent transferases"/>
    <property type="match status" value="1"/>
</dbReference>
<dbReference type="PANTHER" id="PTHR46577">
    <property type="entry name" value="HTH-TYPE TRANSCRIPTIONAL REGULATORY PROTEIN GABR"/>
    <property type="match status" value="1"/>
</dbReference>
<dbReference type="PANTHER" id="PTHR46577:SF1">
    <property type="entry name" value="HTH-TYPE TRANSCRIPTIONAL REGULATORY PROTEIN GABR"/>
    <property type="match status" value="1"/>
</dbReference>
<evidence type="ECO:0000256" key="3">
    <source>
        <dbReference type="ARBA" id="ARBA00023015"/>
    </source>
</evidence>
<evidence type="ECO:0000259" key="6">
    <source>
        <dbReference type="PROSITE" id="PS50949"/>
    </source>
</evidence>